<dbReference type="Proteomes" id="UP000034097">
    <property type="component" value="Unassembled WGS sequence"/>
</dbReference>
<comment type="caution">
    <text evidence="1">The sequence shown here is derived from an EMBL/GenBank/DDBJ whole genome shotgun (WGS) entry which is preliminary data.</text>
</comment>
<proteinExistence type="predicted"/>
<gene>
    <name evidence="1" type="ORF">UW26_C0002G0041</name>
</gene>
<evidence type="ECO:0000313" key="1">
    <source>
        <dbReference type="EMBL" id="KKT39451.1"/>
    </source>
</evidence>
<sequence length="142" mass="16195">MSQILYAKDKGQTFCHIMHEDDGTYSVRWGTSVSDFLSGIEKSTSVTFLHRSKPSVIEAVITKIEETKGALCQFSITGPGLVIEHDGSWDHDYDTGFWVDKDDTITIFGEINLEFIIENGKLIEAKYIVLREDHRYEQSRSE</sequence>
<name>A0A0G1GWG9_9BACT</name>
<dbReference type="AlphaFoldDB" id="A0A0G1GWG9"/>
<reference evidence="1 2" key="1">
    <citation type="journal article" date="2015" name="Nature">
        <title>rRNA introns, odd ribosomes, and small enigmatic genomes across a large radiation of phyla.</title>
        <authorList>
            <person name="Brown C.T."/>
            <person name="Hug L.A."/>
            <person name="Thomas B.C."/>
            <person name="Sharon I."/>
            <person name="Castelle C.J."/>
            <person name="Singh A."/>
            <person name="Wilkins M.J."/>
            <person name="Williams K.H."/>
            <person name="Banfield J.F."/>
        </authorList>
    </citation>
    <scope>NUCLEOTIDE SEQUENCE [LARGE SCALE GENOMIC DNA]</scope>
</reference>
<protein>
    <submittedName>
        <fullName evidence="1">Uncharacterized protein</fullName>
    </submittedName>
</protein>
<dbReference type="EMBL" id="LCHQ01000002">
    <property type="protein sequence ID" value="KKT39451.1"/>
    <property type="molecule type" value="Genomic_DNA"/>
</dbReference>
<evidence type="ECO:0000313" key="2">
    <source>
        <dbReference type="Proteomes" id="UP000034097"/>
    </source>
</evidence>
<organism evidence="1 2">
    <name type="scientific">Candidatus Collierbacteria bacterium GW2011_GWF1_44_12</name>
    <dbReference type="NCBI Taxonomy" id="1618402"/>
    <lineage>
        <taxon>Bacteria</taxon>
        <taxon>Candidatus Collieribacteriota</taxon>
    </lineage>
</organism>
<accession>A0A0G1GWG9</accession>